<gene>
    <name evidence="4" type="ORF">BSL82_13785</name>
</gene>
<feature type="domain" description="Alpha/beta hydrolase fold-3" evidence="3">
    <location>
        <begin position="81"/>
        <end position="287"/>
    </location>
</feature>
<comment type="similarity">
    <text evidence="1">Belongs to the 'GDXG' lipolytic enzyme family.</text>
</comment>
<reference evidence="5" key="1">
    <citation type="submission" date="2016-11" db="EMBL/GenBank/DDBJ databases">
        <title>Complete Genome Sequence of alachlor-degrading Sphingomonas sp. strain JJ-A5.</title>
        <authorList>
            <person name="Lee H."/>
            <person name="Ka J.-O."/>
        </authorList>
    </citation>
    <scope>NUCLEOTIDE SEQUENCE [LARGE SCALE GENOMIC DNA]</scope>
    <source>
        <strain evidence="5">JJ-A5</strain>
    </source>
</reference>
<keyword evidence="5" id="KW-1185">Reference proteome</keyword>
<evidence type="ECO:0000313" key="4">
    <source>
        <dbReference type="EMBL" id="API60229.1"/>
    </source>
</evidence>
<dbReference type="SUPFAM" id="SSF53474">
    <property type="entry name" value="alpha/beta-Hydrolases"/>
    <property type="match status" value="1"/>
</dbReference>
<dbReference type="STRING" id="1921510.BSL82_13785"/>
<evidence type="ECO:0000256" key="1">
    <source>
        <dbReference type="ARBA" id="ARBA00010515"/>
    </source>
</evidence>
<name>A0A1L3ZXA7_9SPHN</name>
<sequence>MSLDAQAAKLLEMTANSNAPALIAGTVAESRAGFAALTEMVGIEAPAPRSIREVQIPGPGGAIRTLVITPDTPTTGPRPILIYYHGGGWVIGSPETYRAEACYYAAKADCIVLVPDYRLAPEHPFPAAPLDCYAVLEWAAANAGQIGADGSRIAVGGDSAGGNLAAVVSQMTRDRKGPPIALQLLIYPATRMGANTASYRDCGEGYFLTATAMTWVFNQYLRKPEDWDNTLASPLLASDFAGLAPALVMTAGFDPLRDEGAEYADRLTAAGVPVEYICYRNQIHGFVSMAGAIDEGRQFLDQAAAALRKAFHA</sequence>
<dbReference type="Proteomes" id="UP000182063">
    <property type="component" value="Chromosome"/>
</dbReference>
<organism evidence="4 5">
    <name type="scientific">Tardibacter chloracetimidivorans</name>
    <dbReference type="NCBI Taxonomy" id="1921510"/>
    <lineage>
        <taxon>Bacteria</taxon>
        <taxon>Pseudomonadati</taxon>
        <taxon>Pseudomonadota</taxon>
        <taxon>Alphaproteobacteria</taxon>
        <taxon>Sphingomonadales</taxon>
        <taxon>Sphingomonadaceae</taxon>
        <taxon>Tardibacter</taxon>
    </lineage>
</organism>
<dbReference type="InterPro" id="IPR029058">
    <property type="entry name" value="AB_hydrolase_fold"/>
</dbReference>
<dbReference type="RefSeq" id="WP_072597929.1">
    <property type="nucleotide sequence ID" value="NZ_CP018221.1"/>
</dbReference>
<dbReference type="ESTHER" id="9sphn-a0a1l3zxa7">
    <property type="family name" value="Hormone-sensitive_lipase_like"/>
</dbReference>
<dbReference type="KEGG" id="sphj:BSL82_13785"/>
<evidence type="ECO:0000313" key="5">
    <source>
        <dbReference type="Proteomes" id="UP000182063"/>
    </source>
</evidence>
<proteinExistence type="inferred from homology"/>
<evidence type="ECO:0000256" key="2">
    <source>
        <dbReference type="ARBA" id="ARBA00022801"/>
    </source>
</evidence>
<dbReference type="AlphaFoldDB" id="A0A1L3ZXA7"/>
<keyword evidence="2" id="KW-0378">Hydrolase</keyword>
<protein>
    <recommendedName>
        <fullName evidence="3">Alpha/beta hydrolase fold-3 domain-containing protein</fullName>
    </recommendedName>
</protein>
<dbReference type="PANTHER" id="PTHR48081">
    <property type="entry name" value="AB HYDROLASE SUPERFAMILY PROTEIN C4A8.06C"/>
    <property type="match status" value="1"/>
</dbReference>
<dbReference type="PANTHER" id="PTHR48081:SF8">
    <property type="entry name" value="ALPHA_BETA HYDROLASE FOLD-3 DOMAIN-CONTAINING PROTEIN-RELATED"/>
    <property type="match status" value="1"/>
</dbReference>
<dbReference type="InterPro" id="IPR050300">
    <property type="entry name" value="GDXG_lipolytic_enzyme"/>
</dbReference>
<dbReference type="GO" id="GO:0016787">
    <property type="term" value="F:hydrolase activity"/>
    <property type="evidence" value="ECO:0007669"/>
    <property type="project" value="UniProtKB-KW"/>
</dbReference>
<dbReference type="EMBL" id="CP018221">
    <property type="protein sequence ID" value="API60229.1"/>
    <property type="molecule type" value="Genomic_DNA"/>
</dbReference>
<dbReference type="InterPro" id="IPR013094">
    <property type="entry name" value="AB_hydrolase_3"/>
</dbReference>
<evidence type="ECO:0000259" key="3">
    <source>
        <dbReference type="Pfam" id="PF07859"/>
    </source>
</evidence>
<dbReference type="FunFam" id="3.40.50.1820:FF:000089">
    <property type="entry name" value="Alpha/beta hydrolase"/>
    <property type="match status" value="1"/>
</dbReference>
<dbReference type="OrthoDB" id="9806180at2"/>
<accession>A0A1L3ZXA7</accession>
<dbReference type="Gene3D" id="3.40.50.1820">
    <property type="entry name" value="alpha/beta hydrolase"/>
    <property type="match status" value="1"/>
</dbReference>
<dbReference type="Pfam" id="PF07859">
    <property type="entry name" value="Abhydrolase_3"/>
    <property type="match status" value="1"/>
</dbReference>